<evidence type="ECO:0000256" key="1">
    <source>
        <dbReference type="SAM" id="MobiDB-lite"/>
    </source>
</evidence>
<evidence type="ECO:0000313" key="2">
    <source>
        <dbReference type="EMBL" id="BAJ77106.1"/>
    </source>
</evidence>
<feature type="region of interest" description="Disordered" evidence="1">
    <location>
        <begin position="1"/>
        <end position="26"/>
    </location>
</feature>
<dbReference type="RefSeq" id="WP_013603375.1">
    <property type="nucleotide sequence ID" value="NC_015149.1"/>
</dbReference>
<name>E9RJA7_BACNA</name>
<keyword evidence="2" id="KW-0614">Plasmid</keyword>
<dbReference type="AlphaFoldDB" id="E9RJA7"/>
<sequence>MARPRKPASLKQGHSESKAQLEERAEAEQELLGNDDLVNEIPEHLDELAQEYYKFLTTELEISNILCNLDIPLLEQTADCLSKMRQADEIINKEGLILNTIDRYGNALIKEHPAVATKQKYLNQFRALSTQLGLSPASRAQLAGLKIEQKNEEEDPLLKLLKS</sequence>
<feature type="compositionally biased region" description="Basic and acidic residues" evidence="1">
    <location>
        <begin position="13"/>
        <end position="26"/>
    </location>
</feature>
<geneLocation type="plasmid" evidence="2">
    <name>pLS32</name>
</geneLocation>
<dbReference type="InterPro" id="IPR006448">
    <property type="entry name" value="Phage_term_ssu_P27"/>
</dbReference>
<dbReference type="EMBL" id="AB615353">
    <property type="protein sequence ID" value="BAJ77106.1"/>
    <property type="molecule type" value="Genomic_DNA"/>
</dbReference>
<dbReference type="NCBIfam" id="TIGR01558">
    <property type="entry name" value="sm_term_P27"/>
    <property type="match status" value="1"/>
</dbReference>
<proteinExistence type="predicted"/>
<protein>
    <submittedName>
        <fullName evidence="2">Small subunit of P27 family phage terminase</fullName>
    </submittedName>
</protein>
<dbReference type="Pfam" id="PF05119">
    <property type="entry name" value="Terminase_4"/>
    <property type="match status" value="1"/>
</dbReference>
<accession>E9RJA7</accession>
<reference evidence="2" key="2">
    <citation type="submission" date="2011-02" db="EMBL/GenBank/DDBJ databases">
        <title>Genetic factors for stable replication of pLS32 in Bacillus subtilis.</title>
        <authorList>
            <person name="Itaya M."/>
        </authorList>
    </citation>
    <scope>NUCLEOTIDE SEQUENCE</scope>
    <source>
        <strain evidence="2">IAM 11631</strain>
        <plasmid evidence="2">pLS32</plasmid>
    </source>
</reference>
<organism evidence="2">
    <name type="scientific">Bacillus subtilis subsp. natto</name>
    <dbReference type="NCBI Taxonomy" id="86029"/>
    <lineage>
        <taxon>Bacteria</taxon>
        <taxon>Bacillati</taxon>
        <taxon>Bacillota</taxon>
        <taxon>Bacilli</taxon>
        <taxon>Bacillales</taxon>
        <taxon>Bacillaceae</taxon>
        <taxon>Bacillus</taxon>
    </lineage>
</organism>
<reference evidence="2" key="1">
    <citation type="journal article" date="1997" name="Proc. Natl. Acad. Sci. U.S.A.">
        <title>Experimental surgery to create subgenomes of Bacillus subtilis 168.</title>
        <authorList>
            <person name="Itaya M."/>
            <person name="Tanaka T."/>
        </authorList>
    </citation>
    <scope>NUCLEOTIDE SEQUENCE</scope>
    <source>
        <strain evidence="2">IAM 11631</strain>
        <plasmid evidence="2">pLS32</plasmid>
    </source>
</reference>